<feature type="domain" description="RNA polymerase Rpb5 N-terminal" evidence="1">
    <location>
        <begin position="45"/>
        <end position="128"/>
    </location>
</feature>
<proteinExistence type="predicted"/>
<keyword evidence="3" id="KW-1185">Reference proteome</keyword>
<dbReference type="InterPro" id="IPR005571">
    <property type="entry name" value="RNA_pol_Rpb5_N"/>
</dbReference>
<sequence>MEPGNTVGEREGEMDLEEFVREEEEVAGTETHRPCLSSYVDEGSKESHRYYLARRTVMEMLKDRRFAVPIEQIQLTLQEFRAIYGQIPNLDLLNVSFSHISNPSKKIKVIFSGPGVVKVHMIRNLAGQLGDHNSYCGMILIIENRITNPALKALDLFSFKVEIFQVVCCCGSVLLIFFDDVHVVD</sequence>
<dbReference type="Gene3D" id="3.40.1340.10">
    <property type="entry name" value="RNA polymerase, Rpb5, N-terminal domain"/>
    <property type="match status" value="1"/>
</dbReference>
<dbReference type="Pfam" id="PF03871">
    <property type="entry name" value="RNA_pol_Rpb5_N"/>
    <property type="match status" value="1"/>
</dbReference>
<dbReference type="GO" id="GO:0006366">
    <property type="term" value="P:transcription by RNA polymerase II"/>
    <property type="evidence" value="ECO:0007669"/>
    <property type="project" value="TreeGrafter"/>
</dbReference>
<evidence type="ECO:0000313" key="2">
    <source>
        <dbReference type="EMBL" id="KAF5747953.1"/>
    </source>
</evidence>
<protein>
    <submittedName>
        <fullName evidence="2">Eukaryotic rpb5 RNA polymerase subunit family protein isoform 1</fullName>
    </submittedName>
</protein>
<dbReference type="GO" id="GO:0003677">
    <property type="term" value="F:DNA binding"/>
    <property type="evidence" value="ECO:0007669"/>
    <property type="project" value="InterPro"/>
</dbReference>
<organism evidence="2 3">
    <name type="scientific">Tripterygium wilfordii</name>
    <name type="common">Thunder God vine</name>
    <dbReference type="NCBI Taxonomy" id="458696"/>
    <lineage>
        <taxon>Eukaryota</taxon>
        <taxon>Viridiplantae</taxon>
        <taxon>Streptophyta</taxon>
        <taxon>Embryophyta</taxon>
        <taxon>Tracheophyta</taxon>
        <taxon>Spermatophyta</taxon>
        <taxon>Magnoliopsida</taxon>
        <taxon>eudicotyledons</taxon>
        <taxon>Gunneridae</taxon>
        <taxon>Pentapetalae</taxon>
        <taxon>rosids</taxon>
        <taxon>fabids</taxon>
        <taxon>Celastrales</taxon>
        <taxon>Celastraceae</taxon>
        <taxon>Tripterygium</taxon>
    </lineage>
</organism>
<dbReference type="InterPro" id="IPR014381">
    <property type="entry name" value="Arch_Rpo5/euc_Rpb5"/>
</dbReference>
<dbReference type="EMBL" id="JAAARO010000005">
    <property type="protein sequence ID" value="KAF5747953.1"/>
    <property type="molecule type" value="Genomic_DNA"/>
</dbReference>
<dbReference type="GO" id="GO:0003899">
    <property type="term" value="F:DNA-directed RNA polymerase activity"/>
    <property type="evidence" value="ECO:0007669"/>
    <property type="project" value="InterPro"/>
</dbReference>
<gene>
    <name evidence="2" type="ORF">HS088_TW05G00684</name>
</gene>
<comment type="caution">
    <text evidence="2">The sequence shown here is derived from an EMBL/GenBank/DDBJ whole genome shotgun (WGS) entry which is preliminary data.</text>
</comment>
<dbReference type="PANTHER" id="PTHR10535">
    <property type="entry name" value="DNA-DIRECTED RNA POLYMERASES I, II, AND III SUBUNIT RPABC1"/>
    <property type="match status" value="1"/>
</dbReference>
<dbReference type="InParanoid" id="A0A7J7DNS3"/>
<dbReference type="InterPro" id="IPR036710">
    <property type="entry name" value="RNA_pol_Rpb5_N_sf"/>
</dbReference>
<dbReference type="PANTHER" id="PTHR10535:SF2">
    <property type="entry name" value="DNA-DIRECTED RNA POLYMERASE V SUBUNIT 5A"/>
    <property type="match status" value="1"/>
</dbReference>
<dbReference type="GO" id="GO:0006362">
    <property type="term" value="P:transcription elongation by RNA polymerase I"/>
    <property type="evidence" value="ECO:0007669"/>
    <property type="project" value="TreeGrafter"/>
</dbReference>
<name>A0A7J7DNS3_TRIWF</name>
<dbReference type="Proteomes" id="UP000593562">
    <property type="component" value="Unassembled WGS sequence"/>
</dbReference>
<dbReference type="AlphaFoldDB" id="A0A7J7DNS3"/>
<evidence type="ECO:0000313" key="3">
    <source>
        <dbReference type="Proteomes" id="UP000593562"/>
    </source>
</evidence>
<dbReference type="GO" id="GO:0042797">
    <property type="term" value="P:tRNA transcription by RNA polymerase III"/>
    <property type="evidence" value="ECO:0007669"/>
    <property type="project" value="TreeGrafter"/>
</dbReference>
<dbReference type="SUPFAM" id="SSF53036">
    <property type="entry name" value="Eukaryotic RPB5 N-terminal domain"/>
    <property type="match status" value="1"/>
</dbReference>
<reference evidence="2 3" key="1">
    <citation type="journal article" date="2020" name="Nat. Commun.">
        <title>Genome of Tripterygium wilfordii and identification of cytochrome P450 involved in triptolide biosynthesis.</title>
        <authorList>
            <person name="Tu L."/>
            <person name="Su P."/>
            <person name="Zhang Z."/>
            <person name="Gao L."/>
            <person name="Wang J."/>
            <person name="Hu T."/>
            <person name="Zhou J."/>
            <person name="Zhang Y."/>
            <person name="Zhao Y."/>
            <person name="Liu Y."/>
            <person name="Song Y."/>
            <person name="Tong Y."/>
            <person name="Lu Y."/>
            <person name="Yang J."/>
            <person name="Xu C."/>
            <person name="Jia M."/>
            <person name="Peters R.J."/>
            <person name="Huang L."/>
            <person name="Gao W."/>
        </authorList>
    </citation>
    <scope>NUCLEOTIDE SEQUENCE [LARGE SCALE GENOMIC DNA]</scope>
    <source>
        <strain evidence="3">cv. XIE 37</strain>
        <tissue evidence="2">Leaf</tissue>
    </source>
</reference>
<accession>A0A7J7DNS3</accession>
<evidence type="ECO:0000259" key="1">
    <source>
        <dbReference type="Pfam" id="PF03871"/>
    </source>
</evidence>